<dbReference type="AlphaFoldDB" id="A0A914DJP6"/>
<feature type="region of interest" description="Disordered" evidence="1">
    <location>
        <begin position="1"/>
        <end position="24"/>
    </location>
</feature>
<reference evidence="3" key="1">
    <citation type="submission" date="2022-11" db="UniProtKB">
        <authorList>
            <consortium name="WormBaseParasite"/>
        </authorList>
    </citation>
    <scope>IDENTIFICATION</scope>
</reference>
<evidence type="ECO:0000313" key="2">
    <source>
        <dbReference type="Proteomes" id="UP000887540"/>
    </source>
</evidence>
<name>A0A914DJP6_9BILA</name>
<organism evidence="2 3">
    <name type="scientific">Acrobeloides nanus</name>
    <dbReference type="NCBI Taxonomy" id="290746"/>
    <lineage>
        <taxon>Eukaryota</taxon>
        <taxon>Metazoa</taxon>
        <taxon>Ecdysozoa</taxon>
        <taxon>Nematoda</taxon>
        <taxon>Chromadorea</taxon>
        <taxon>Rhabditida</taxon>
        <taxon>Tylenchina</taxon>
        <taxon>Cephalobomorpha</taxon>
        <taxon>Cephaloboidea</taxon>
        <taxon>Cephalobidae</taxon>
        <taxon>Acrobeloides</taxon>
    </lineage>
</organism>
<evidence type="ECO:0000313" key="3">
    <source>
        <dbReference type="WBParaSite" id="ACRNAN_scaffold282.g8655.t1"/>
    </source>
</evidence>
<dbReference type="Proteomes" id="UP000887540">
    <property type="component" value="Unplaced"/>
</dbReference>
<accession>A0A914DJP6</accession>
<dbReference type="WBParaSite" id="ACRNAN_scaffold282.g8655.t1">
    <property type="protein sequence ID" value="ACRNAN_scaffold282.g8655.t1"/>
    <property type="gene ID" value="ACRNAN_scaffold282.g8655"/>
</dbReference>
<protein>
    <submittedName>
        <fullName evidence="3">Uncharacterized protein</fullName>
    </submittedName>
</protein>
<dbReference type="SUPFAM" id="SSF140996">
    <property type="entry name" value="Hermes dimerisation domain"/>
    <property type="match status" value="1"/>
</dbReference>
<dbReference type="InterPro" id="IPR012337">
    <property type="entry name" value="RNaseH-like_sf"/>
</dbReference>
<feature type="compositionally biased region" description="Low complexity" evidence="1">
    <location>
        <begin position="10"/>
        <end position="23"/>
    </location>
</feature>
<dbReference type="Gene3D" id="1.10.10.1070">
    <property type="entry name" value="Zinc finger, BED domain-containing"/>
    <property type="match status" value="1"/>
</dbReference>
<keyword evidence="2" id="KW-1185">Reference proteome</keyword>
<evidence type="ECO:0000256" key="1">
    <source>
        <dbReference type="SAM" id="MobiDB-lite"/>
    </source>
</evidence>
<dbReference type="SUPFAM" id="SSF53098">
    <property type="entry name" value="Ribonuclease H-like"/>
    <property type="match status" value="1"/>
</dbReference>
<proteinExistence type="predicted"/>
<sequence>MEWPLDIIKSEPSPESSISSPSPGNQNLLNSLSFQPDVSEKWTAEKKNRIREEFRAGFLVKQSYGSDDFYSKLVRVNTNERVAIICNHCSSIFAAVYGGQFKSHRRSCQRNPHRISQFTPYPVSIQDRIEVSKMIAKICAKDLISFSFVENPGFLEYSQHLLQYAFNAGVSTAKNGNNHVAPMVSDYLPPKESLCQQMDDFIMSNQAFFEAFMKENLYNNDVAISVFFSSCFIGISVHFIDNNWTLHHYPLLIEKFEDVDLIMKNLTPKISQSLQSHHYINPSFLNRVTLVVDKCISDLNTTSDFSTTILSFYSSLQLVARKIFFDSNFDQETQTDMQFIQETLKTLIPDKEMDIFALRTVVKNFLDGQQRNSGYNDLEMFESKAHISALNDFLTATTPIEDLFFQLENVAIQIQNVVAEVDGIRKQFRSFQQHSSTTLKAIGKVGEKIFTEFLTSSLEDNYFFALILDPAQKNDLRQILSSREKFEAIKTAFVTQVRNVADVTTVNKNSNFNENIEDSFDYPSNSTTADLIQAEINSYLGLKKAEISGFSSPFDFWQDYALHYPNVSRGTRIFE</sequence>